<dbReference type="STRING" id="135651.G0NZF0"/>
<keyword evidence="5 6" id="KW-0472">Membrane</keyword>
<evidence type="ECO:0000256" key="6">
    <source>
        <dbReference type="SAM" id="Phobius"/>
    </source>
</evidence>
<dbReference type="GO" id="GO:0007606">
    <property type="term" value="P:sensory perception of chemical stimulus"/>
    <property type="evidence" value="ECO:0007669"/>
    <property type="project" value="InterPro"/>
</dbReference>
<keyword evidence="3 6" id="KW-0812">Transmembrane</keyword>
<dbReference type="PANTHER" id="PTHR31216:SF3">
    <property type="entry name" value="SERPENTINE RECEPTOR CLASS BETA-15-RELATED"/>
    <property type="match status" value="1"/>
</dbReference>
<dbReference type="OrthoDB" id="5781493at2759"/>
<evidence type="ECO:0000256" key="3">
    <source>
        <dbReference type="ARBA" id="ARBA00022692"/>
    </source>
</evidence>
<organism evidence="8">
    <name type="scientific">Caenorhabditis brenneri</name>
    <name type="common">Nematode worm</name>
    <dbReference type="NCBI Taxonomy" id="135651"/>
    <lineage>
        <taxon>Eukaryota</taxon>
        <taxon>Metazoa</taxon>
        <taxon>Ecdysozoa</taxon>
        <taxon>Nematoda</taxon>
        <taxon>Chromadorea</taxon>
        <taxon>Rhabditida</taxon>
        <taxon>Rhabditina</taxon>
        <taxon>Rhabditomorpha</taxon>
        <taxon>Rhabditoidea</taxon>
        <taxon>Rhabditidae</taxon>
        <taxon>Peloderinae</taxon>
        <taxon>Caenorhabditis</taxon>
    </lineage>
</organism>
<dbReference type="GO" id="GO:0004888">
    <property type="term" value="F:transmembrane signaling receptor activity"/>
    <property type="evidence" value="ECO:0007669"/>
    <property type="project" value="InterPro"/>
</dbReference>
<proteinExistence type="inferred from homology"/>
<feature type="transmembrane region" description="Helical" evidence="6">
    <location>
        <begin position="6"/>
        <end position="23"/>
    </location>
</feature>
<dbReference type="EMBL" id="GL379989">
    <property type="protein sequence ID" value="EGT41151.1"/>
    <property type="molecule type" value="Genomic_DNA"/>
</dbReference>
<dbReference type="PRINTS" id="PR00699">
    <property type="entry name" value="TMPROTEINSRB"/>
</dbReference>
<reference evidence="8" key="1">
    <citation type="submission" date="2011-07" db="EMBL/GenBank/DDBJ databases">
        <authorList>
            <consortium name="Caenorhabditis brenneri Sequencing and Analysis Consortium"/>
            <person name="Wilson R.K."/>
        </authorList>
    </citation>
    <scope>NUCLEOTIDE SEQUENCE [LARGE SCALE GENOMIC DNA]</scope>
    <source>
        <strain evidence="8">PB2801</strain>
    </source>
</reference>
<feature type="transmembrane region" description="Helical" evidence="6">
    <location>
        <begin position="388"/>
        <end position="413"/>
    </location>
</feature>
<dbReference type="Pfam" id="PF02175">
    <property type="entry name" value="7TM_GPCR_Srb"/>
    <property type="match status" value="1"/>
</dbReference>
<feature type="transmembrane region" description="Helical" evidence="6">
    <location>
        <begin position="212"/>
        <end position="240"/>
    </location>
</feature>
<dbReference type="HOGENOM" id="CLU_554581_0_0_1"/>
<dbReference type="InterPro" id="IPR002184">
    <property type="entry name" value="7TM_GPCR_serpentine_rcpt_Srb"/>
</dbReference>
<dbReference type="GO" id="GO:0016020">
    <property type="term" value="C:membrane"/>
    <property type="evidence" value="ECO:0007669"/>
    <property type="project" value="UniProtKB-SubCell"/>
</dbReference>
<protein>
    <submittedName>
        <fullName evidence="7">Uncharacterized protein</fullName>
    </submittedName>
</protein>
<dbReference type="InParanoid" id="G0NZF0"/>
<sequence>MFTFFCTMLVLNSINFIFNAFLLRQNNRMNKNSTSSLASKYQREEVYQSTKFAIFVIFCHFLLFGVYVIGIIILRYFGDAVINIPINLVAARGFYTTKQCITRCNLLSNENYETPSPTHAGSPLQISKSHFSIDTTMNEISEVCFSVSFLHLKSSFKPQFDFQVYQLTYHPVYRISLFIHLIISIFSLIPLIYFVIFKLFKTGFHGNLKFLLASYFISVSLFSIDFALISLSEILIPFFAKRPCDLLIPSKYLKIVNSSVSFFMTLSTFFPVSITIERFIAMKSAENYEEQRVILGPLLAIFNILLDALTIYLIYRPEKFKDGAISFVFFPKTLAPKMFIFFGVMLLLNFINLIFNAFLLRKNHRIHSSTSTLTSKYQREEVYQSTKFAIFVIFCHFLLFGVYVIGIFVLRYFGSFIVPDSTDLLAVRGAFSTMMPVYNLVVGSVAVYLNHKIKLKKNREIAGTIRLEATGNVGAKNYENAILDIWNSVSTK</sequence>
<feature type="transmembrane region" description="Helical" evidence="6">
    <location>
        <begin position="260"/>
        <end position="281"/>
    </location>
</feature>
<gene>
    <name evidence="7" type="ORF">CAEBREN_32195</name>
</gene>
<dbReference type="InterPro" id="IPR000344">
    <property type="entry name" value="7TM_GPCR_serpentine_rcpt_Sra"/>
</dbReference>
<feature type="transmembrane region" description="Helical" evidence="6">
    <location>
        <begin position="177"/>
        <end position="200"/>
    </location>
</feature>
<keyword evidence="4 6" id="KW-1133">Transmembrane helix</keyword>
<comment type="similarity">
    <text evidence="2">Belongs to the nematode receptor-like protein srb family.</text>
</comment>
<feature type="transmembrane region" description="Helical" evidence="6">
    <location>
        <begin position="52"/>
        <end position="77"/>
    </location>
</feature>
<dbReference type="Pfam" id="PF02117">
    <property type="entry name" value="7TM_GPCR_Sra"/>
    <property type="match status" value="1"/>
</dbReference>
<feature type="transmembrane region" description="Helical" evidence="6">
    <location>
        <begin position="335"/>
        <end position="359"/>
    </location>
</feature>
<evidence type="ECO:0000256" key="5">
    <source>
        <dbReference type="ARBA" id="ARBA00023136"/>
    </source>
</evidence>
<feature type="transmembrane region" description="Helical" evidence="6">
    <location>
        <begin position="425"/>
        <end position="449"/>
    </location>
</feature>
<evidence type="ECO:0000313" key="7">
    <source>
        <dbReference type="EMBL" id="EGT41151.1"/>
    </source>
</evidence>
<evidence type="ECO:0000256" key="1">
    <source>
        <dbReference type="ARBA" id="ARBA00004141"/>
    </source>
</evidence>
<name>G0NZF0_CAEBE</name>
<evidence type="ECO:0000313" key="8">
    <source>
        <dbReference type="Proteomes" id="UP000008068"/>
    </source>
</evidence>
<comment type="subcellular location">
    <subcellularLocation>
        <location evidence="1">Membrane</location>
        <topology evidence="1">Multi-pass membrane protein</topology>
    </subcellularLocation>
</comment>
<accession>G0NZF0</accession>
<keyword evidence="8" id="KW-1185">Reference proteome</keyword>
<feature type="transmembrane region" description="Helical" evidence="6">
    <location>
        <begin position="293"/>
        <end position="315"/>
    </location>
</feature>
<dbReference type="PANTHER" id="PTHR31216">
    <property type="entry name" value="SERPENTINE RECEPTOR CLASS BETA-1-RELATED-RELATED"/>
    <property type="match status" value="1"/>
</dbReference>
<dbReference type="eggNOG" id="ENOG502THCV">
    <property type="taxonomic scope" value="Eukaryota"/>
</dbReference>
<evidence type="ECO:0000256" key="4">
    <source>
        <dbReference type="ARBA" id="ARBA00022989"/>
    </source>
</evidence>
<dbReference type="AlphaFoldDB" id="G0NZF0"/>
<dbReference type="Proteomes" id="UP000008068">
    <property type="component" value="Unassembled WGS sequence"/>
</dbReference>
<evidence type="ECO:0000256" key="2">
    <source>
        <dbReference type="ARBA" id="ARBA00006860"/>
    </source>
</evidence>